<dbReference type="PANTHER" id="PTHR13465">
    <property type="entry name" value="UPF0183 PROTEIN"/>
    <property type="match status" value="1"/>
</dbReference>
<comment type="similarity">
    <text evidence="1">Belongs to the PHAF1 family.</text>
</comment>
<organism evidence="2 3">
    <name type="scientific">Marchantia polymorpha subsp. ruderalis</name>
    <dbReference type="NCBI Taxonomy" id="1480154"/>
    <lineage>
        <taxon>Eukaryota</taxon>
        <taxon>Viridiplantae</taxon>
        <taxon>Streptophyta</taxon>
        <taxon>Embryophyta</taxon>
        <taxon>Marchantiophyta</taxon>
        <taxon>Marchantiopsida</taxon>
        <taxon>Marchantiidae</taxon>
        <taxon>Marchantiales</taxon>
        <taxon>Marchantiaceae</taxon>
        <taxon>Marchantia</taxon>
    </lineage>
</organism>
<gene>
    <name evidence="2" type="ORF">AXG93_400s1090</name>
</gene>
<reference evidence="2" key="1">
    <citation type="submission" date="2016-03" db="EMBL/GenBank/DDBJ databases">
        <title>Mechanisms controlling the formation of the plant cell surface in tip-growing cells are functionally conserved among land plants.</title>
        <authorList>
            <person name="Honkanen S."/>
            <person name="Jones V.A."/>
            <person name="Morieri G."/>
            <person name="Champion C."/>
            <person name="Hetherington A.J."/>
            <person name="Kelly S."/>
            <person name="Saint-Marcoux D."/>
            <person name="Proust H."/>
            <person name="Prescott H."/>
            <person name="Dolan L."/>
        </authorList>
    </citation>
    <scope>NUCLEOTIDE SEQUENCE [LARGE SCALE GENOMIC DNA]</scope>
    <source>
        <tissue evidence="2">Whole gametophyte</tissue>
    </source>
</reference>
<dbReference type="AlphaFoldDB" id="A0A176WQ06"/>
<dbReference type="PANTHER" id="PTHR13465:SF2">
    <property type="entry name" value="PHAGOSOME ASSEMBLY FACTOR 1"/>
    <property type="match status" value="1"/>
</dbReference>
<accession>A0A176WQ06</accession>
<sequence length="265" mass="29411">MKGLTLDLRPGTGLGAFNLGMPVCEALAFVDQHSSIFDVVHVKYNEEEPLSLDLVLSFPEYGFHLRFEPRSQGLSFVFPIPPQHISYWQDRKGELPLEFPDGTTPVMSRACIYDRKQANHLLDAGCLFFSAQPAEDIHFNGNGQRLAFGASPQDVWAQLGRPCCIQKKQIDPMVIHSASDPRPQTALCGDYFYNYFTRGLDILFDGQDILGDGGRAAIQTQGSDTNPFGPTFVYGYRDIALEVMKNGHIATVTLFQTGRSSCPAR</sequence>
<dbReference type="InterPro" id="IPR005373">
    <property type="entry name" value="PHAF1"/>
</dbReference>
<protein>
    <submittedName>
        <fullName evidence="2">Uncharacterized protein</fullName>
    </submittedName>
</protein>
<proteinExistence type="inferred from homology"/>
<dbReference type="InterPro" id="IPR039156">
    <property type="entry name" value="PHAF1/BROMI"/>
</dbReference>
<keyword evidence="3" id="KW-1185">Reference proteome</keyword>
<dbReference type="Proteomes" id="UP000077202">
    <property type="component" value="Unassembled WGS sequence"/>
</dbReference>
<name>A0A176WQ06_MARPO</name>
<dbReference type="Pfam" id="PF03676">
    <property type="entry name" value="PHAF1"/>
    <property type="match status" value="3"/>
</dbReference>
<evidence type="ECO:0000313" key="2">
    <source>
        <dbReference type="EMBL" id="OAE34914.1"/>
    </source>
</evidence>
<comment type="caution">
    <text evidence="2">The sequence shown here is derived from an EMBL/GenBank/DDBJ whole genome shotgun (WGS) entry which is preliminary data.</text>
</comment>
<evidence type="ECO:0000256" key="1">
    <source>
        <dbReference type="ARBA" id="ARBA00024339"/>
    </source>
</evidence>
<evidence type="ECO:0000313" key="3">
    <source>
        <dbReference type="Proteomes" id="UP000077202"/>
    </source>
</evidence>
<dbReference type="EMBL" id="LVLJ01000301">
    <property type="protein sequence ID" value="OAE34914.1"/>
    <property type="molecule type" value="Genomic_DNA"/>
</dbReference>